<keyword evidence="3" id="KW-1185">Reference proteome</keyword>
<feature type="compositionally biased region" description="Polar residues" evidence="1">
    <location>
        <begin position="11"/>
        <end position="28"/>
    </location>
</feature>
<dbReference type="Proteomes" id="UP001151760">
    <property type="component" value="Unassembled WGS sequence"/>
</dbReference>
<dbReference type="EMBL" id="BQNB010015966">
    <property type="protein sequence ID" value="GJT46222.1"/>
    <property type="molecule type" value="Genomic_DNA"/>
</dbReference>
<sequence>MLSATIADTAPTPTNSSSQATNIPNTSQDVDELEPQQQHVQHLENQALLQLEIVVDNVPNAMFDGDVFENPFALPSTSAAESSSS</sequence>
<proteinExistence type="predicted"/>
<gene>
    <name evidence="2" type="ORF">Tco_0954937</name>
</gene>
<accession>A0ABQ5E5T8</accession>
<protein>
    <submittedName>
        <fullName evidence="2">Uncharacterized protein</fullName>
    </submittedName>
</protein>
<reference evidence="2" key="1">
    <citation type="journal article" date="2022" name="Int. J. Mol. Sci.">
        <title>Draft Genome of Tanacetum Coccineum: Genomic Comparison of Closely Related Tanacetum-Family Plants.</title>
        <authorList>
            <person name="Yamashiro T."/>
            <person name="Shiraishi A."/>
            <person name="Nakayama K."/>
            <person name="Satake H."/>
        </authorList>
    </citation>
    <scope>NUCLEOTIDE SEQUENCE</scope>
</reference>
<evidence type="ECO:0000313" key="2">
    <source>
        <dbReference type="EMBL" id="GJT46222.1"/>
    </source>
</evidence>
<reference evidence="2" key="2">
    <citation type="submission" date="2022-01" db="EMBL/GenBank/DDBJ databases">
        <authorList>
            <person name="Yamashiro T."/>
            <person name="Shiraishi A."/>
            <person name="Satake H."/>
            <person name="Nakayama K."/>
        </authorList>
    </citation>
    <scope>NUCLEOTIDE SEQUENCE</scope>
</reference>
<feature type="region of interest" description="Disordered" evidence="1">
    <location>
        <begin position="1"/>
        <end position="39"/>
    </location>
</feature>
<evidence type="ECO:0000313" key="3">
    <source>
        <dbReference type="Proteomes" id="UP001151760"/>
    </source>
</evidence>
<comment type="caution">
    <text evidence="2">The sequence shown here is derived from an EMBL/GenBank/DDBJ whole genome shotgun (WGS) entry which is preliminary data.</text>
</comment>
<evidence type="ECO:0000256" key="1">
    <source>
        <dbReference type="SAM" id="MobiDB-lite"/>
    </source>
</evidence>
<name>A0ABQ5E5T8_9ASTR</name>
<organism evidence="2 3">
    <name type="scientific">Tanacetum coccineum</name>
    <dbReference type="NCBI Taxonomy" id="301880"/>
    <lineage>
        <taxon>Eukaryota</taxon>
        <taxon>Viridiplantae</taxon>
        <taxon>Streptophyta</taxon>
        <taxon>Embryophyta</taxon>
        <taxon>Tracheophyta</taxon>
        <taxon>Spermatophyta</taxon>
        <taxon>Magnoliopsida</taxon>
        <taxon>eudicotyledons</taxon>
        <taxon>Gunneridae</taxon>
        <taxon>Pentapetalae</taxon>
        <taxon>asterids</taxon>
        <taxon>campanulids</taxon>
        <taxon>Asterales</taxon>
        <taxon>Asteraceae</taxon>
        <taxon>Asteroideae</taxon>
        <taxon>Anthemideae</taxon>
        <taxon>Anthemidinae</taxon>
        <taxon>Tanacetum</taxon>
    </lineage>
</organism>